<proteinExistence type="predicted"/>
<dbReference type="InterPro" id="IPR002575">
    <property type="entry name" value="Aminoglycoside_PTrfase"/>
</dbReference>
<feature type="non-terminal residue" evidence="2">
    <location>
        <position position="211"/>
    </location>
</feature>
<gene>
    <name evidence="2" type="ORF">METZ01_LOCUS281542</name>
</gene>
<dbReference type="EMBL" id="UINC01083206">
    <property type="protein sequence ID" value="SVC28688.1"/>
    <property type="molecule type" value="Genomic_DNA"/>
</dbReference>
<feature type="domain" description="Aminoglycoside phosphotransferase" evidence="1">
    <location>
        <begin position="92"/>
        <end position="171"/>
    </location>
</feature>
<organism evidence="2">
    <name type="scientific">marine metagenome</name>
    <dbReference type="NCBI Taxonomy" id="408172"/>
    <lineage>
        <taxon>unclassified sequences</taxon>
        <taxon>metagenomes</taxon>
        <taxon>ecological metagenomes</taxon>
    </lineage>
</organism>
<dbReference type="Pfam" id="PF01636">
    <property type="entry name" value="APH"/>
    <property type="match status" value="1"/>
</dbReference>
<name>A0A382KVN8_9ZZZZ</name>
<reference evidence="2" key="1">
    <citation type="submission" date="2018-05" db="EMBL/GenBank/DDBJ databases">
        <authorList>
            <person name="Lanie J.A."/>
            <person name="Ng W.-L."/>
            <person name="Kazmierczak K.M."/>
            <person name="Andrzejewski T.M."/>
            <person name="Davidsen T.M."/>
            <person name="Wayne K.J."/>
            <person name="Tettelin H."/>
            <person name="Glass J.I."/>
            <person name="Rusch D."/>
            <person name="Podicherti R."/>
            <person name="Tsui H.-C.T."/>
            <person name="Winkler M.E."/>
        </authorList>
    </citation>
    <scope>NUCLEOTIDE SEQUENCE</scope>
</reference>
<evidence type="ECO:0000313" key="2">
    <source>
        <dbReference type="EMBL" id="SVC28688.1"/>
    </source>
</evidence>
<accession>A0A382KVN8</accession>
<protein>
    <recommendedName>
        <fullName evidence="1">Aminoglycoside phosphotransferase domain-containing protein</fullName>
    </recommendedName>
</protein>
<sequence>MLKNKIFTPKLLSENFSKNFIEIEDLGTKTIFDIFKKKKVDKLKIYKKILVVLIKLQNINSRKIKNFKKKYYKIPNYSKKLIFKEANLFLDWYVPQVINKNKIPKVKKDLKKIITSLIKKIQLPNNTFVHRDFHVSNLMINNNKISIIDSQDAVYGNIAYDLASLIDDVRLKTSKDLKKMIYKNYLNLNKKKINKIKFKNDFEILSVLRNL</sequence>
<dbReference type="InterPro" id="IPR011009">
    <property type="entry name" value="Kinase-like_dom_sf"/>
</dbReference>
<evidence type="ECO:0000259" key="1">
    <source>
        <dbReference type="Pfam" id="PF01636"/>
    </source>
</evidence>
<dbReference type="SUPFAM" id="SSF56112">
    <property type="entry name" value="Protein kinase-like (PK-like)"/>
    <property type="match status" value="1"/>
</dbReference>
<dbReference type="AlphaFoldDB" id="A0A382KVN8"/>
<dbReference type="Gene3D" id="3.90.1200.10">
    <property type="match status" value="1"/>
</dbReference>